<dbReference type="Gene3D" id="1.10.10.60">
    <property type="entry name" value="Homeodomain-like"/>
    <property type="match status" value="1"/>
</dbReference>
<dbReference type="PROSITE" id="PS01124">
    <property type="entry name" value="HTH_ARAC_FAMILY_2"/>
    <property type="match status" value="1"/>
</dbReference>
<dbReference type="InterPro" id="IPR050204">
    <property type="entry name" value="AraC_XylS_family_regulators"/>
</dbReference>
<dbReference type="SMART" id="SM00342">
    <property type="entry name" value="HTH_ARAC"/>
    <property type="match status" value="1"/>
</dbReference>
<sequence>MNRGNTIAIPDRLKPFVRAVWYIDGAADNAFPNYADGTPGIVFQQRDTGVFDCDNPAKIPGGYIFGQTVKPVVLNAPKNCIIIGIVLYPHVLQSLFRFNASEITDDFVDLQLLSDIPRIDLYDQLWSTNNPQQQLNLIFRYLEALIKKNSAEPDKGLQYAVSRIMQGKERVSFKKIHTELNLSERTFERKFEQHVGVSPRLLANIAQFQTSLKQLKGGKYHHLSDIAYENGYSDQSHFIRSFKKFTGVSPLQFVKQLSESFYF</sequence>
<dbReference type="GO" id="GO:0043565">
    <property type="term" value="F:sequence-specific DNA binding"/>
    <property type="evidence" value="ECO:0007669"/>
    <property type="project" value="InterPro"/>
</dbReference>
<dbReference type="SUPFAM" id="SSF46689">
    <property type="entry name" value="Homeodomain-like"/>
    <property type="match status" value="1"/>
</dbReference>
<name>A0A8J2UE98_9BACT</name>
<dbReference type="Pfam" id="PF20240">
    <property type="entry name" value="DUF6597"/>
    <property type="match status" value="1"/>
</dbReference>
<dbReference type="InterPro" id="IPR020449">
    <property type="entry name" value="Tscrpt_reg_AraC-type_HTH"/>
</dbReference>
<organism evidence="5 6">
    <name type="scientific">Puia dinghuensis</name>
    <dbReference type="NCBI Taxonomy" id="1792502"/>
    <lineage>
        <taxon>Bacteria</taxon>
        <taxon>Pseudomonadati</taxon>
        <taxon>Bacteroidota</taxon>
        <taxon>Chitinophagia</taxon>
        <taxon>Chitinophagales</taxon>
        <taxon>Chitinophagaceae</taxon>
        <taxon>Puia</taxon>
    </lineage>
</organism>
<keyword evidence="2" id="KW-0238">DNA-binding</keyword>
<proteinExistence type="predicted"/>
<reference evidence="5" key="2">
    <citation type="submission" date="2020-09" db="EMBL/GenBank/DDBJ databases">
        <authorList>
            <person name="Sun Q."/>
            <person name="Zhou Y."/>
        </authorList>
    </citation>
    <scope>NUCLEOTIDE SEQUENCE</scope>
    <source>
        <strain evidence="5">CGMCC 1.15448</strain>
    </source>
</reference>
<dbReference type="RefSeq" id="WP_188932704.1">
    <property type="nucleotide sequence ID" value="NZ_BMJC01000003.1"/>
</dbReference>
<dbReference type="PRINTS" id="PR00032">
    <property type="entry name" value="HTHARAC"/>
</dbReference>
<protein>
    <recommendedName>
        <fullName evidence="4">HTH araC/xylS-type domain-containing protein</fullName>
    </recommendedName>
</protein>
<dbReference type="InterPro" id="IPR046532">
    <property type="entry name" value="DUF6597"/>
</dbReference>
<dbReference type="GO" id="GO:0003700">
    <property type="term" value="F:DNA-binding transcription factor activity"/>
    <property type="evidence" value="ECO:0007669"/>
    <property type="project" value="InterPro"/>
</dbReference>
<comment type="caution">
    <text evidence="5">The sequence shown here is derived from an EMBL/GenBank/DDBJ whole genome shotgun (WGS) entry which is preliminary data.</text>
</comment>
<keyword evidence="1" id="KW-0805">Transcription regulation</keyword>
<dbReference type="InterPro" id="IPR009057">
    <property type="entry name" value="Homeodomain-like_sf"/>
</dbReference>
<evidence type="ECO:0000313" key="5">
    <source>
        <dbReference type="EMBL" id="GGB03301.1"/>
    </source>
</evidence>
<reference evidence="5" key="1">
    <citation type="journal article" date="2014" name="Int. J. Syst. Evol. Microbiol.">
        <title>Complete genome sequence of Corynebacterium casei LMG S-19264T (=DSM 44701T), isolated from a smear-ripened cheese.</title>
        <authorList>
            <consortium name="US DOE Joint Genome Institute (JGI-PGF)"/>
            <person name="Walter F."/>
            <person name="Albersmeier A."/>
            <person name="Kalinowski J."/>
            <person name="Ruckert C."/>
        </authorList>
    </citation>
    <scope>NUCLEOTIDE SEQUENCE</scope>
    <source>
        <strain evidence="5">CGMCC 1.15448</strain>
    </source>
</reference>
<evidence type="ECO:0000256" key="1">
    <source>
        <dbReference type="ARBA" id="ARBA00023015"/>
    </source>
</evidence>
<evidence type="ECO:0000313" key="6">
    <source>
        <dbReference type="Proteomes" id="UP000607559"/>
    </source>
</evidence>
<dbReference type="AlphaFoldDB" id="A0A8J2UE98"/>
<dbReference type="InterPro" id="IPR018060">
    <property type="entry name" value="HTH_AraC"/>
</dbReference>
<dbReference type="PANTHER" id="PTHR46796:SF13">
    <property type="entry name" value="HTH-TYPE TRANSCRIPTIONAL ACTIVATOR RHAS"/>
    <property type="match status" value="1"/>
</dbReference>
<dbReference type="EMBL" id="BMJC01000003">
    <property type="protein sequence ID" value="GGB03301.1"/>
    <property type="molecule type" value="Genomic_DNA"/>
</dbReference>
<dbReference type="Pfam" id="PF12833">
    <property type="entry name" value="HTH_18"/>
    <property type="match status" value="1"/>
</dbReference>
<keyword evidence="6" id="KW-1185">Reference proteome</keyword>
<keyword evidence="3" id="KW-0804">Transcription</keyword>
<dbReference type="Proteomes" id="UP000607559">
    <property type="component" value="Unassembled WGS sequence"/>
</dbReference>
<evidence type="ECO:0000256" key="2">
    <source>
        <dbReference type="ARBA" id="ARBA00023125"/>
    </source>
</evidence>
<dbReference type="PANTHER" id="PTHR46796">
    <property type="entry name" value="HTH-TYPE TRANSCRIPTIONAL ACTIVATOR RHAS-RELATED"/>
    <property type="match status" value="1"/>
</dbReference>
<gene>
    <name evidence="5" type="ORF">GCM10011511_28210</name>
</gene>
<accession>A0A8J2UE98</accession>
<evidence type="ECO:0000256" key="3">
    <source>
        <dbReference type="ARBA" id="ARBA00023163"/>
    </source>
</evidence>
<evidence type="ECO:0000259" key="4">
    <source>
        <dbReference type="PROSITE" id="PS01124"/>
    </source>
</evidence>
<feature type="domain" description="HTH araC/xylS-type" evidence="4">
    <location>
        <begin position="154"/>
        <end position="256"/>
    </location>
</feature>